<keyword evidence="1" id="KW-1133">Transmembrane helix</keyword>
<dbReference type="InterPro" id="IPR000157">
    <property type="entry name" value="TIR_dom"/>
</dbReference>
<dbReference type="PROSITE" id="PS50837">
    <property type="entry name" value="NACHT"/>
    <property type="match status" value="1"/>
</dbReference>
<dbReference type="AlphaFoldDB" id="A0A402ANT7"/>
<feature type="transmembrane region" description="Helical" evidence="1">
    <location>
        <begin position="886"/>
        <end position="906"/>
    </location>
</feature>
<dbReference type="SUPFAM" id="SSF52540">
    <property type="entry name" value="P-loop containing nucleoside triphosphate hydrolases"/>
    <property type="match status" value="1"/>
</dbReference>
<feature type="domain" description="NACHT" evidence="3">
    <location>
        <begin position="238"/>
        <end position="359"/>
    </location>
</feature>
<dbReference type="OrthoDB" id="419058at2"/>
<keyword evidence="1" id="KW-0472">Membrane</keyword>
<dbReference type="EMBL" id="BIFS01000001">
    <property type="protein sequence ID" value="GCE20823.1"/>
    <property type="molecule type" value="Genomic_DNA"/>
</dbReference>
<dbReference type="Gene3D" id="3.40.50.300">
    <property type="entry name" value="P-loop containing nucleotide triphosphate hydrolases"/>
    <property type="match status" value="1"/>
</dbReference>
<feature type="transmembrane region" description="Helical" evidence="1">
    <location>
        <begin position="1000"/>
        <end position="1020"/>
    </location>
</feature>
<accession>A0A402ANT7</accession>
<dbReference type="SUPFAM" id="SSF52200">
    <property type="entry name" value="Toll/Interleukin receptor TIR domain"/>
    <property type="match status" value="1"/>
</dbReference>
<feature type="transmembrane region" description="Helical" evidence="1">
    <location>
        <begin position="857"/>
        <end position="880"/>
    </location>
</feature>
<organism evidence="4 5">
    <name type="scientific">Dictyobacter kobayashii</name>
    <dbReference type="NCBI Taxonomy" id="2014872"/>
    <lineage>
        <taxon>Bacteria</taxon>
        <taxon>Bacillati</taxon>
        <taxon>Chloroflexota</taxon>
        <taxon>Ktedonobacteria</taxon>
        <taxon>Ktedonobacterales</taxon>
        <taxon>Dictyobacteraceae</taxon>
        <taxon>Dictyobacter</taxon>
    </lineage>
</organism>
<dbReference type="InterPro" id="IPR007111">
    <property type="entry name" value="NACHT_NTPase"/>
</dbReference>
<evidence type="ECO:0000256" key="1">
    <source>
        <dbReference type="SAM" id="Phobius"/>
    </source>
</evidence>
<keyword evidence="5" id="KW-1185">Reference proteome</keyword>
<feature type="transmembrane region" description="Helical" evidence="1">
    <location>
        <begin position="697"/>
        <end position="715"/>
    </location>
</feature>
<dbReference type="Gene3D" id="2.60.120.560">
    <property type="entry name" value="Exo-inulinase, domain 1"/>
    <property type="match status" value="1"/>
</dbReference>
<keyword evidence="1" id="KW-0812">Transmembrane</keyword>
<feature type="transmembrane region" description="Helical" evidence="1">
    <location>
        <begin position="656"/>
        <end position="677"/>
    </location>
</feature>
<evidence type="ECO:0000259" key="3">
    <source>
        <dbReference type="PROSITE" id="PS50837"/>
    </source>
</evidence>
<proteinExistence type="predicted"/>
<evidence type="ECO:0000313" key="4">
    <source>
        <dbReference type="EMBL" id="GCE20823.1"/>
    </source>
</evidence>
<feature type="transmembrane region" description="Helical" evidence="1">
    <location>
        <begin position="555"/>
        <end position="574"/>
    </location>
</feature>
<reference evidence="5" key="1">
    <citation type="submission" date="2018-12" db="EMBL/GenBank/DDBJ databases">
        <title>Tengunoibacter tsumagoiensis gen. nov., sp. nov., Dictyobacter kobayashii sp. nov., D. alpinus sp. nov., and D. joshuensis sp. nov. and description of Dictyobacteraceae fam. nov. within the order Ktedonobacterales isolated from Tengu-no-mugimeshi.</title>
        <authorList>
            <person name="Wang C.M."/>
            <person name="Zheng Y."/>
            <person name="Sakai Y."/>
            <person name="Toyoda A."/>
            <person name="Minakuchi Y."/>
            <person name="Abe K."/>
            <person name="Yokota A."/>
            <person name="Yabe S."/>
        </authorList>
    </citation>
    <scope>NUCLEOTIDE SEQUENCE [LARGE SCALE GENOMIC DNA]</scope>
    <source>
        <strain evidence="5">Uno11</strain>
    </source>
</reference>
<feature type="transmembrane region" description="Helical" evidence="1">
    <location>
        <begin position="817"/>
        <end position="836"/>
    </location>
</feature>
<sequence>MKREQARTPLTLFYSYAQQDELLRAELEKHLRQLSREGLISTWWDRMILPGENRAQEIDAHLETASVVLLLVSPDFLASDYCYEIEMQRALERHKRGEARVIPIILRPCDWKHAPFAFLECLPLDGKAITLWNNQDEAFLNVVQGLRRVIERARPSAQHLTATQRENRARLIKRVRTTWIEGFLEHSLHQATWLTVGLQEQPDALDNPWEMLVQEFNREPRPLPAGTSIVQVYDQADGRLLILGEPGAGKTTSLLQLTRTLLERADNDILQPLPVVFVLSSWARKRQALATWIVDELKVRYHIPPAIAQRLLDEQQIIPVLDGLDEVAANVRVACVQAINAYIQQYLDQKNIPIVVACRRAEYMNLSTRVTLQKAVSILPLSKEQVESYLQKGGERVDALRQALRTDPNLAEMARTPLLLSVFVLAYIDAQSGDLPLALSREETLQILFATYIRRMFSRRGVLRTAGVKQAIEQLTFLAKQMRHYEQTVFSVETLQPDGLTKRQKLFFRLSTPLRVGLTFYLVVGLISGLAWGLVEVQRGLPLDWFFSSLVQGGGVPAIIIMIPAMIVSWLFLLRQDGGNAVPIFTYSTRIGGRTVYMPAPYHSAMAHAPQRRMLDIQPREIMTWDWSWKNVLFGLGWAMVIGPFNILLVAPPFGIIFLLALACMLMFFYGGVALWLSYVFNSRGAGDSERRREVRFVLFWMFAAALFIRLITWLPGVTSALNYGISSGVSWTAVAGPLVSVLTAPPFVVALTLFLFLGCVFTFFYGEVTAWFATVTNRSIRVGERRRKACFVLFWVLATILFIRWITWLLGVEVGTIFGLPIGMIIMVFKVISSGQELQRVRFRPNEGIKRSGRNGLLLGLILTASFCLPLMLALWFSFRTPESMAMALELGLTIGLSLGLYFGLNAFFQHYTLRFWFWLFDYLPWNIVVFLDEMAERLFLRRVGGSYMFIHRFLLDYFAALAPAQQEQLAGSATARTPLRRAGVRNTRLAQLATKRRIVALLAMVCLLVFSVLFVNLVHVATLPSDNLHAGETALVQSITTYNQSLVYPTNFPGHGTISVDSSLHAHDINLPTYAGAACQPQKKGYLVAQTGLNTSSFCGYDESMSDIAISVSMNILTGDCGGVALRTNLTGDTGYLFYLCKNNTYGLLQKFDRAPSKDLIPSTSLPTALLQINKLALVARGNTLTLFLNGYQLNAVQDSRYTNGSFGLAIFDRQKATSVFYQGIRVWKIIS</sequence>
<gene>
    <name evidence="4" type="ORF">KDK_46230</name>
</gene>
<feature type="transmembrane region" description="Helical" evidence="1">
    <location>
        <begin position="748"/>
        <end position="769"/>
    </location>
</feature>
<protein>
    <submittedName>
        <fullName evidence="4">Uncharacterized protein</fullName>
    </submittedName>
</protein>
<dbReference type="Gene3D" id="3.40.50.10140">
    <property type="entry name" value="Toll/interleukin-1 receptor homology (TIR) domain"/>
    <property type="match status" value="1"/>
</dbReference>
<name>A0A402ANT7_9CHLR</name>
<dbReference type="PROSITE" id="PS50104">
    <property type="entry name" value="TIR"/>
    <property type="match status" value="1"/>
</dbReference>
<dbReference type="Pfam" id="PF05729">
    <property type="entry name" value="NACHT"/>
    <property type="match status" value="1"/>
</dbReference>
<dbReference type="RefSeq" id="WP_126552425.1">
    <property type="nucleotide sequence ID" value="NZ_BIFS01000001.1"/>
</dbReference>
<dbReference type="InterPro" id="IPR035897">
    <property type="entry name" value="Toll_tir_struct_dom_sf"/>
</dbReference>
<evidence type="ECO:0000313" key="5">
    <source>
        <dbReference type="Proteomes" id="UP000287188"/>
    </source>
</evidence>
<feature type="transmembrane region" description="Helical" evidence="1">
    <location>
        <begin position="512"/>
        <end position="535"/>
    </location>
</feature>
<dbReference type="Pfam" id="PF13676">
    <property type="entry name" value="TIR_2"/>
    <property type="match status" value="1"/>
</dbReference>
<evidence type="ECO:0000259" key="2">
    <source>
        <dbReference type="PROSITE" id="PS50104"/>
    </source>
</evidence>
<dbReference type="InterPro" id="IPR027417">
    <property type="entry name" value="P-loop_NTPase"/>
</dbReference>
<feature type="transmembrane region" description="Helical" evidence="1">
    <location>
        <begin position="632"/>
        <end position="650"/>
    </location>
</feature>
<comment type="caution">
    <text evidence="4">The sequence shown here is derived from an EMBL/GenBank/DDBJ whole genome shotgun (WGS) entry which is preliminary data.</text>
</comment>
<dbReference type="Proteomes" id="UP000287188">
    <property type="component" value="Unassembled WGS sequence"/>
</dbReference>
<dbReference type="GO" id="GO:0007165">
    <property type="term" value="P:signal transduction"/>
    <property type="evidence" value="ECO:0007669"/>
    <property type="project" value="InterPro"/>
</dbReference>
<feature type="transmembrane region" description="Helical" evidence="1">
    <location>
        <begin position="790"/>
        <end position="811"/>
    </location>
</feature>
<feature type="domain" description="TIR" evidence="2">
    <location>
        <begin position="8"/>
        <end position="150"/>
    </location>
</feature>
<dbReference type="SMART" id="SM00255">
    <property type="entry name" value="TIR"/>
    <property type="match status" value="1"/>
</dbReference>